<comment type="subcellular location">
    <subcellularLocation>
        <location evidence="2">Cytoplasm</location>
    </subcellularLocation>
</comment>
<reference evidence="11" key="1">
    <citation type="submission" date="2013-08" db="EMBL/GenBank/DDBJ databases">
        <authorList>
            <person name="Mendez C."/>
            <person name="Richter M."/>
            <person name="Ferrer M."/>
            <person name="Sanchez J."/>
        </authorList>
    </citation>
    <scope>NUCLEOTIDE SEQUENCE</scope>
</reference>
<keyword evidence="7 11" id="KW-0808">Transferase</keyword>
<dbReference type="UniPathway" id="UPA00078"/>
<evidence type="ECO:0000256" key="5">
    <source>
        <dbReference type="ARBA" id="ARBA00022490"/>
    </source>
</evidence>
<keyword evidence="5" id="KW-0963">Cytoplasm</keyword>
<comment type="caution">
    <text evidence="11">The sequence shown here is derived from an EMBL/GenBank/DDBJ whole genome shotgun (WGS) entry which is preliminary data.</text>
</comment>
<evidence type="ECO:0000256" key="6">
    <source>
        <dbReference type="ARBA" id="ARBA00022576"/>
    </source>
</evidence>
<dbReference type="PANTHER" id="PTHR42684:SF17">
    <property type="entry name" value="ADENOSYLMETHIONINE-8-AMINO-7-OXONONANOATE AMINOTRANSFERASE"/>
    <property type="match status" value="1"/>
</dbReference>
<dbReference type="EMBL" id="AUZY01001072">
    <property type="protein sequence ID" value="EQD76362.1"/>
    <property type="molecule type" value="Genomic_DNA"/>
</dbReference>
<evidence type="ECO:0000256" key="3">
    <source>
        <dbReference type="ARBA" id="ARBA00004746"/>
    </source>
</evidence>
<keyword evidence="6 11" id="KW-0032">Aminotransferase</keyword>
<dbReference type="NCBIfam" id="TIGR00508">
    <property type="entry name" value="bioA"/>
    <property type="match status" value="1"/>
</dbReference>
<dbReference type="InterPro" id="IPR015421">
    <property type="entry name" value="PyrdxlP-dep_Trfase_major"/>
</dbReference>
<protein>
    <submittedName>
        <fullName evidence="11">Adenosylmethionine-8-amino-7-oxononanoate aminotransferase</fullName>
    </submittedName>
</protein>
<dbReference type="GO" id="GO:0030170">
    <property type="term" value="F:pyridoxal phosphate binding"/>
    <property type="evidence" value="ECO:0007669"/>
    <property type="project" value="InterPro"/>
</dbReference>
<dbReference type="InterPro" id="IPR005814">
    <property type="entry name" value="Aminotrans_3"/>
</dbReference>
<evidence type="ECO:0000313" key="11">
    <source>
        <dbReference type="EMBL" id="EQD76362.1"/>
    </source>
</evidence>
<dbReference type="HAMAP" id="MF_00834">
    <property type="entry name" value="BioA"/>
    <property type="match status" value="1"/>
</dbReference>
<accession>T1C2X8</accession>
<dbReference type="PANTHER" id="PTHR42684">
    <property type="entry name" value="ADENOSYLMETHIONINE-8-AMINO-7-OXONONANOATE AMINOTRANSFERASE"/>
    <property type="match status" value="1"/>
</dbReference>
<organism evidence="11">
    <name type="scientific">mine drainage metagenome</name>
    <dbReference type="NCBI Taxonomy" id="410659"/>
    <lineage>
        <taxon>unclassified sequences</taxon>
        <taxon>metagenomes</taxon>
        <taxon>ecological metagenomes</taxon>
    </lineage>
</organism>
<evidence type="ECO:0000256" key="10">
    <source>
        <dbReference type="ARBA" id="ARBA00022898"/>
    </source>
</evidence>
<evidence type="ECO:0000256" key="9">
    <source>
        <dbReference type="ARBA" id="ARBA00022756"/>
    </source>
</evidence>
<dbReference type="InterPro" id="IPR015424">
    <property type="entry name" value="PyrdxlP-dep_Trfase"/>
</dbReference>
<dbReference type="Pfam" id="PF00202">
    <property type="entry name" value="Aminotran_3"/>
    <property type="match status" value="1"/>
</dbReference>
<comment type="subunit">
    <text evidence="4">Homodimer.</text>
</comment>
<dbReference type="AlphaFoldDB" id="T1C2X8"/>
<dbReference type="SUPFAM" id="SSF53383">
    <property type="entry name" value="PLP-dependent transferases"/>
    <property type="match status" value="1"/>
</dbReference>
<dbReference type="GO" id="GO:0005737">
    <property type="term" value="C:cytoplasm"/>
    <property type="evidence" value="ECO:0007669"/>
    <property type="project" value="UniProtKB-SubCell"/>
</dbReference>
<comment type="cofactor">
    <cofactor evidence="1">
        <name>pyridoxal 5'-phosphate</name>
        <dbReference type="ChEBI" id="CHEBI:597326"/>
    </cofactor>
</comment>
<dbReference type="Gene3D" id="3.40.640.10">
    <property type="entry name" value="Type I PLP-dependent aspartate aminotransferase-like (Major domain)"/>
    <property type="match status" value="1"/>
</dbReference>
<dbReference type="Gene3D" id="3.90.1150.10">
    <property type="entry name" value="Aspartate Aminotransferase, domain 1"/>
    <property type="match status" value="1"/>
</dbReference>
<comment type="pathway">
    <text evidence="3">Cofactor biosynthesis; biotin biosynthesis.</text>
</comment>
<evidence type="ECO:0000256" key="2">
    <source>
        <dbReference type="ARBA" id="ARBA00004496"/>
    </source>
</evidence>
<gene>
    <name evidence="11" type="ORF">B1B_01720</name>
</gene>
<dbReference type="CDD" id="cd00610">
    <property type="entry name" value="OAT_like"/>
    <property type="match status" value="1"/>
</dbReference>
<evidence type="ECO:0000256" key="8">
    <source>
        <dbReference type="ARBA" id="ARBA00022691"/>
    </source>
</evidence>
<sequence length="450" mass="50388">MNGNLSWVKRDLAVIWHPCTQMKDHEWLPLIPFSHGTGVWLFDAEGHRYLDAISSWWVNLFGHCHPSINQAIMDQLVRLEHTLLAGATHEPAIRLAEQLLARAPTGLTRCFYVDNGSAAVEAALKMSFHYWKNKGYPQKNHFVSLENAYHGETLGALAVGSVGLYRDAYEPLLHRSFHVSGADLFKRPQDETVEDYTRRRFSSLERLLAQKADHIAAVIIEPLVQCAGGMRMHAPLYLTLLRECCSRHGVHLIVDECAVGMGRTGTFFACEQAAIQPDILITAKGLTGGYLPLAALLVRESIFQAFYADYETHLAFLHSHSYTGNPLACRAALATLELFDASPVLERNREISQWLQKGLESLIGHPHVSDVRVTGTIAAVELGSDGPNKIPYPTEERRGIEVFRYGLEHEAWLRPLGNVVYLMPPYVISAHELDTLCKTVRDAVDHVTRI</sequence>
<keyword evidence="10" id="KW-0663">Pyridoxal phosphate</keyword>
<dbReference type="InterPro" id="IPR005815">
    <property type="entry name" value="BioA"/>
</dbReference>
<name>T1C2X8_9ZZZZ</name>
<dbReference type="GO" id="GO:0004015">
    <property type="term" value="F:adenosylmethionine-8-amino-7-oxononanoate transaminase activity"/>
    <property type="evidence" value="ECO:0007669"/>
    <property type="project" value="InterPro"/>
</dbReference>
<keyword evidence="9" id="KW-0093">Biotin biosynthesis</keyword>
<evidence type="ECO:0000256" key="7">
    <source>
        <dbReference type="ARBA" id="ARBA00022679"/>
    </source>
</evidence>
<proteinExistence type="inferred from homology"/>
<evidence type="ECO:0000256" key="1">
    <source>
        <dbReference type="ARBA" id="ARBA00001933"/>
    </source>
</evidence>
<keyword evidence="8" id="KW-0949">S-adenosyl-L-methionine</keyword>
<reference evidence="11" key="2">
    <citation type="journal article" date="2014" name="ISME J.">
        <title>Microbial stratification in low pH oxic and suboxic macroscopic growths along an acid mine drainage.</title>
        <authorList>
            <person name="Mendez-Garcia C."/>
            <person name="Mesa V."/>
            <person name="Sprenger R.R."/>
            <person name="Richter M."/>
            <person name="Diez M.S."/>
            <person name="Solano J."/>
            <person name="Bargiela R."/>
            <person name="Golyshina O.V."/>
            <person name="Manteca A."/>
            <person name="Ramos J.L."/>
            <person name="Gallego J.R."/>
            <person name="Llorente I."/>
            <person name="Martins Dos Santos V.A."/>
            <person name="Jensen O.N."/>
            <person name="Pelaez A.I."/>
            <person name="Sanchez J."/>
            <person name="Ferrer M."/>
        </authorList>
    </citation>
    <scope>NUCLEOTIDE SEQUENCE</scope>
</reference>
<dbReference type="FunFam" id="3.40.640.10:FF:000078">
    <property type="entry name" value="Adenosylmethionine-8-amino-7-oxononanoate aminotransferase"/>
    <property type="match status" value="1"/>
</dbReference>
<dbReference type="InterPro" id="IPR015422">
    <property type="entry name" value="PyrdxlP-dep_Trfase_small"/>
</dbReference>
<dbReference type="GO" id="GO:0009102">
    <property type="term" value="P:biotin biosynthetic process"/>
    <property type="evidence" value="ECO:0007669"/>
    <property type="project" value="UniProtKB-UniPathway"/>
</dbReference>
<evidence type="ECO:0000256" key="4">
    <source>
        <dbReference type="ARBA" id="ARBA00011738"/>
    </source>
</evidence>
<dbReference type="NCBIfam" id="NF004624">
    <property type="entry name" value="PRK05964.1"/>
    <property type="match status" value="1"/>
</dbReference>